<gene>
    <name evidence="1" type="ORF">C3747_94g207</name>
</gene>
<proteinExistence type="predicted"/>
<evidence type="ECO:0000313" key="1">
    <source>
        <dbReference type="EMBL" id="PWV08063.1"/>
    </source>
</evidence>
<dbReference type="VEuPathDB" id="TriTrypDB:TcYC6_0142730"/>
<protein>
    <submittedName>
        <fullName evidence="1">Putative retrotransposon hot spot protein (RHS)</fullName>
    </submittedName>
</protein>
<dbReference type="VEuPathDB" id="TriTrypDB:TCDM_12801"/>
<accession>A0A2V2WJP2</accession>
<dbReference type="Proteomes" id="UP000246078">
    <property type="component" value="Unassembled WGS sequence"/>
</dbReference>
<dbReference type="EMBL" id="PRFC01000094">
    <property type="protein sequence ID" value="PWV08063.1"/>
    <property type="molecule type" value="Genomic_DNA"/>
</dbReference>
<dbReference type="AlphaFoldDB" id="A0A2V2WJP2"/>
<reference evidence="1 2" key="1">
    <citation type="journal article" date="2018" name="Microb. Genom.">
        <title>Expanding an expanded genome: long-read sequencing of Trypanosoma cruzi.</title>
        <authorList>
            <person name="Berna L."/>
            <person name="Rodriguez M."/>
            <person name="Chiribao M.L."/>
            <person name="Parodi-Talice A."/>
            <person name="Pita S."/>
            <person name="Rijo G."/>
            <person name="Alvarez-Valin F."/>
            <person name="Robello C."/>
        </authorList>
    </citation>
    <scope>NUCLEOTIDE SEQUENCE [LARGE SCALE GENOMIC DNA]</scope>
    <source>
        <strain evidence="1 2">TCC</strain>
    </source>
</reference>
<dbReference type="VEuPathDB" id="TriTrypDB:TcCLB.511121.11"/>
<dbReference type="NCBIfam" id="TIGR01631">
    <property type="entry name" value="Trypano_RHS"/>
    <property type="match status" value="1"/>
</dbReference>
<dbReference type="VEuPathDB" id="TriTrypDB:C3747_94g207"/>
<evidence type="ECO:0000313" key="2">
    <source>
        <dbReference type="Proteomes" id="UP000246078"/>
    </source>
</evidence>
<name>A0A2V2WJP2_TRYCR</name>
<dbReference type="VEuPathDB" id="TriTrypDB:C4B63_26g138"/>
<dbReference type="VEuPathDB" id="TriTrypDB:TcCLB.510571.5"/>
<sequence length="183" mass="21287">MNRRSKNFPLVDGFFFVDSNPKTLVGLRMTTAGEHHTTTSTVRQFTECLAAYFNGWKKLSRDMSWDIINVQHADSTPMNDWQRCDVVDSDNVSRAETERLRRSGRKRCASTKCQYHPETFEEKKLSEVGNNHRNRRKNWGKGQFLISGKEILWGVIYFWILFCVHTVRVHQPHAAAPKTNAQK</sequence>
<organism evidence="1 2">
    <name type="scientific">Trypanosoma cruzi</name>
    <dbReference type="NCBI Taxonomy" id="5693"/>
    <lineage>
        <taxon>Eukaryota</taxon>
        <taxon>Discoba</taxon>
        <taxon>Euglenozoa</taxon>
        <taxon>Kinetoplastea</taxon>
        <taxon>Metakinetoplastina</taxon>
        <taxon>Trypanosomatida</taxon>
        <taxon>Trypanosomatidae</taxon>
        <taxon>Trypanosoma</taxon>
        <taxon>Schizotrypanum</taxon>
    </lineage>
</organism>
<dbReference type="VEuPathDB" id="TriTrypDB:BCY84_07323"/>
<comment type="caution">
    <text evidence="1">The sequence shown here is derived from an EMBL/GenBank/DDBJ whole genome shotgun (WGS) entry which is preliminary data.</text>
</comment>
<dbReference type="VEuPathDB" id="TriTrypDB:TcG_11724"/>
<dbReference type="VEuPathDB" id="TriTrypDB:TcCL_NonESM01700"/>
<dbReference type="InterPro" id="IPR006518">
    <property type="entry name" value="Trypano_RHS"/>
</dbReference>